<name>A0A9P4XR77_9HYPO</name>
<keyword evidence="2" id="KW-1185">Reference proteome</keyword>
<organism evidence="1 2">
    <name type="scientific">Trichoderma lentiforme</name>
    <dbReference type="NCBI Taxonomy" id="1567552"/>
    <lineage>
        <taxon>Eukaryota</taxon>
        <taxon>Fungi</taxon>
        <taxon>Dikarya</taxon>
        <taxon>Ascomycota</taxon>
        <taxon>Pezizomycotina</taxon>
        <taxon>Sordariomycetes</taxon>
        <taxon>Hypocreomycetidae</taxon>
        <taxon>Hypocreales</taxon>
        <taxon>Hypocreaceae</taxon>
        <taxon>Trichoderma</taxon>
    </lineage>
</organism>
<accession>A0A9P4XR77</accession>
<dbReference type="Proteomes" id="UP000801864">
    <property type="component" value="Unassembled WGS sequence"/>
</dbReference>
<comment type="caution">
    <text evidence="1">The sequence shown here is derived from an EMBL/GenBank/DDBJ whole genome shotgun (WGS) entry which is preliminary data.</text>
</comment>
<reference evidence="1 2" key="1">
    <citation type="submission" date="2018-06" db="EMBL/GenBank/DDBJ databases">
        <title>Genome analysis of cellulolytic fungus Trichoderma lentiforme CFAM-422.</title>
        <authorList>
            <person name="Steindorff A.S."/>
            <person name="Formighieri E.F."/>
            <person name="Midorikawa G.E.O."/>
            <person name="Tamietti M.S."/>
            <person name="Ramos E.Z."/>
            <person name="Silva A.S."/>
            <person name="Bon E.P.S."/>
            <person name="Mendes T.D."/>
            <person name="Damaso M.C.T."/>
            <person name="Favaro L.C.L."/>
        </authorList>
    </citation>
    <scope>NUCLEOTIDE SEQUENCE [LARGE SCALE GENOMIC DNA]</scope>
    <source>
        <strain evidence="1 2">CFAM-422</strain>
    </source>
</reference>
<dbReference type="EMBL" id="QLNT01000002">
    <property type="protein sequence ID" value="KAF3076602.1"/>
    <property type="molecule type" value="Genomic_DNA"/>
</dbReference>
<dbReference type="AlphaFoldDB" id="A0A9P4XR77"/>
<proteinExistence type="predicted"/>
<protein>
    <submittedName>
        <fullName evidence="1">Uncharacterized protein</fullName>
    </submittedName>
</protein>
<gene>
    <name evidence="1" type="ORF">CFAM422_001507</name>
</gene>
<sequence length="159" mass="18314">MSKKRAYTQPLFSFVRLPAWATLTNGSLYRHKLQLGFETTETISSEIPRWTSSPYFHRTTRTQATEQIDKALSFDFDPSILVINKEEEKRSITAYESPKTISYGALANWIPHLDTRLDRNNCTTLLRMSDFSLSICLSSEISVRKLAAKKKKRSEFPES</sequence>
<evidence type="ECO:0000313" key="1">
    <source>
        <dbReference type="EMBL" id="KAF3076602.1"/>
    </source>
</evidence>
<evidence type="ECO:0000313" key="2">
    <source>
        <dbReference type="Proteomes" id="UP000801864"/>
    </source>
</evidence>